<reference evidence="2 3" key="2">
    <citation type="journal article" date="2014" name="Genome Announc.">
        <title>Draft Genome Sequence of 'Candidatus Phytoplasma asteris' Strain OY-V, an Unculturable Plant-Pathogenic Bacterium.</title>
        <authorList>
            <person name="Kakizawa S."/>
            <person name="Makino A."/>
            <person name="Ishii Y."/>
            <person name="Tamaki H."/>
            <person name="Kamagata Y."/>
        </authorList>
    </citation>
    <scope>NUCLEOTIDE SEQUENCE [LARGE SCALE GENOMIC DNA]</scope>
    <source>
        <strain evidence="2 3">OY-V</strain>
    </source>
</reference>
<dbReference type="EMBL" id="BBIY01000017">
    <property type="protein sequence ID" value="GAK73736.1"/>
    <property type="molecule type" value="Genomic_DNA"/>
</dbReference>
<accession>A0ABQ0J296</accession>
<sequence>MTQTVKTVTKDEKTTETTKDADGKVTKKVVTQTVEGVKTETTTEP</sequence>
<reference evidence="3" key="1">
    <citation type="journal article" date="2014" name="Genome Announc.">
        <title>Draft Genome Sequence of ''Candidatus Phytoplasma asteris'' Strain OY-V, an Unculturable Plant-Pathogenic Bacterium.</title>
        <authorList>
            <person name="Kakizawa S."/>
            <person name="Makino A."/>
            <person name="Ishii Y."/>
            <person name="Tamaki H."/>
            <person name="Kamagata Y."/>
        </authorList>
    </citation>
    <scope>NUCLEOTIDE SEQUENCE [LARGE SCALE GENOMIC DNA]</scope>
    <source>
        <strain evidence="3">OY-V</strain>
    </source>
</reference>
<evidence type="ECO:0000256" key="1">
    <source>
        <dbReference type="SAM" id="MobiDB-lite"/>
    </source>
</evidence>
<proteinExistence type="predicted"/>
<organism evidence="2 3">
    <name type="scientific">'Chrysanthemum coronarium' phytoplasma</name>
    <dbReference type="NCBI Taxonomy" id="1520703"/>
    <lineage>
        <taxon>Bacteria</taxon>
        <taxon>Bacillati</taxon>
        <taxon>Mycoplasmatota</taxon>
        <taxon>Mollicutes</taxon>
        <taxon>Acholeplasmatales</taxon>
        <taxon>Acholeplasmataceae</taxon>
        <taxon>Candidatus Phytoplasma</taxon>
        <taxon>16SrI (Aster yellows group)</taxon>
    </lineage>
</organism>
<evidence type="ECO:0000313" key="2">
    <source>
        <dbReference type="EMBL" id="GAK73736.1"/>
    </source>
</evidence>
<evidence type="ECO:0000313" key="3">
    <source>
        <dbReference type="Proteomes" id="UP000028900"/>
    </source>
</evidence>
<protein>
    <submittedName>
        <fullName evidence="2">Uncharacterized protein</fullName>
    </submittedName>
</protein>
<gene>
    <name evidence="2" type="ORF">OYV_02170</name>
</gene>
<feature type="region of interest" description="Disordered" evidence="1">
    <location>
        <begin position="1"/>
        <end position="21"/>
    </location>
</feature>
<dbReference type="RefSeq" id="WP_172642333.1">
    <property type="nucleotide sequence ID" value="NZ_BBIY01000017.1"/>
</dbReference>
<keyword evidence="3" id="KW-1185">Reference proteome</keyword>
<name>A0ABQ0J296_9MOLU</name>
<dbReference type="Proteomes" id="UP000028900">
    <property type="component" value="Unassembled WGS sequence"/>
</dbReference>
<comment type="caution">
    <text evidence="2">The sequence shown here is derived from an EMBL/GenBank/DDBJ whole genome shotgun (WGS) entry which is preliminary data.</text>
</comment>
<feature type="compositionally biased region" description="Basic and acidic residues" evidence="1">
    <location>
        <begin position="8"/>
        <end position="21"/>
    </location>
</feature>